<feature type="region of interest" description="Disordered" evidence="1">
    <location>
        <begin position="69"/>
        <end position="88"/>
    </location>
</feature>
<comment type="caution">
    <text evidence="2">The sequence shown here is derived from an EMBL/GenBank/DDBJ whole genome shotgun (WGS) entry which is preliminary data.</text>
</comment>
<dbReference type="OrthoDB" id="1189628at2"/>
<gene>
    <name evidence="2" type="ORF">EV195_101391</name>
</gene>
<evidence type="ECO:0000313" key="2">
    <source>
        <dbReference type="EMBL" id="TCP28229.1"/>
    </source>
</evidence>
<name>A0A4R2P0Q3_9FLAO</name>
<dbReference type="RefSeq" id="WP_132792156.1">
    <property type="nucleotide sequence ID" value="NZ_SLXM01000001.1"/>
</dbReference>
<evidence type="ECO:0000256" key="1">
    <source>
        <dbReference type="SAM" id="MobiDB-lite"/>
    </source>
</evidence>
<proteinExistence type="predicted"/>
<dbReference type="AlphaFoldDB" id="A0A4R2P0Q3"/>
<reference evidence="2 3" key="1">
    <citation type="submission" date="2019-03" db="EMBL/GenBank/DDBJ databases">
        <title>Genomic Encyclopedia of Type Strains, Phase IV (KMG-IV): sequencing the most valuable type-strain genomes for metagenomic binning, comparative biology and taxonomic classification.</title>
        <authorList>
            <person name="Goeker M."/>
        </authorList>
    </citation>
    <scope>NUCLEOTIDE SEQUENCE [LARGE SCALE GENOMIC DNA]</scope>
    <source>
        <strain evidence="2 3">DSM 14836</strain>
    </source>
</reference>
<dbReference type="EMBL" id="SLXM01000001">
    <property type="protein sequence ID" value="TCP28229.1"/>
    <property type="molecule type" value="Genomic_DNA"/>
</dbReference>
<protein>
    <submittedName>
        <fullName evidence="2">Uncharacterized protein</fullName>
    </submittedName>
</protein>
<keyword evidence="3" id="KW-1185">Reference proteome</keyword>
<accession>A0A4R2P0Q3</accession>
<evidence type="ECO:0000313" key="3">
    <source>
        <dbReference type="Proteomes" id="UP000294564"/>
    </source>
</evidence>
<dbReference type="Proteomes" id="UP000294564">
    <property type="component" value="Unassembled WGS sequence"/>
</dbReference>
<sequence>MKKSILSLGKALKKNDQKEIKGGNPLLLECQYQCNGKNYELIPGQGSECYLNYPAIITNHPNCGGSGGSTGTGGGGIRPTGGGIEVWA</sequence>
<organism evidence="2 3">
    <name type="scientific">Tenacibaculum skagerrakense</name>
    <dbReference type="NCBI Taxonomy" id="186571"/>
    <lineage>
        <taxon>Bacteria</taxon>
        <taxon>Pseudomonadati</taxon>
        <taxon>Bacteroidota</taxon>
        <taxon>Flavobacteriia</taxon>
        <taxon>Flavobacteriales</taxon>
        <taxon>Flavobacteriaceae</taxon>
        <taxon>Tenacibaculum</taxon>
    </lineage>
</organism>